<dbReference type="EMBL" id="CP001032">
    <property type="protein sequence ID" value="ACB77688.1"/>
    <property type="molecule type" value="Genomic_DNA"/>
</dbReference>
<dbReference type="HOGENOM" id="CLU_2667523_0_0_0"/>
<organism evidence="1 2">
    <name type="scientific">Opitutus terrae (strain DSM 11246 / JCM 15787 / PB90-1)</name>
    <dbReference type="NCBI Taxonomy" id="452637"/>
    <lineage>
        <taxon>Bacteria</taxon>
        <taxon>Pseudomonadati</taxon>
        <taxon>Verrucomicrobiota</taxon>
        <taxon>Opitutia</taxon>
        <taxon>Opitutales</taxon>
        <taxon>Opitutaceae</taxon>
        <taxon>Opitutus</taxon>
    </lineage>
</organism>
<keyword evidence="2" id="KW-1185">Reference proteome</keyword>
<sequence>MLSLGLTSSLHAGPGPHYWESLRKPIQSEKLKTGDKIAHVCNECKTISEITGESHDHAMELCKEGANVTCPWCKA</sequence>
<reference evidence="1 2" key="1">
    <citation type="journal article" date="2011" name="J. Bacteriol.">
        <title>Genome sequence of the verrucomicrobium Opitutus terrae PB90-1, an abundant inhabitant of rice paddy soil ecosystems.</title>
        <authorList>
            <person name="van Passel M.W."/>
            <person name="Kant R."/>
            <person name="Palva A."/>
            <person name="Copeland A."/>
            <person name="Lucas S."/>
            <person name="Lapidus A."/>
            <person name="Glavina del Rio T."/>
            <person name="Pitluck S."/>
            <person name="Goltsman E."/>
            <person name="Clum A."/>
            <person name="Sun H."/>
            <person name="Schmutz J."/>
            <person name="Larimer F.W."/>
            <person name="Land M.L."/>
            <person name="Hauser L."/>
            <person name="Kyrpides N."/>
            <person name="Mikhailova N."/>
            <person name="Richardson P.P."/>
            <person name="Janssen P.H."/>
            <person name="de Vos W.M."/>
            <person name="Smidt H."/>
        </authorList>
    </citation>
    <scope>NUCLEOTIDE SEQUENCE [LARGE SCALE GENOMIC DNA]</scope>
    <source>
        <strain evidence="2">DSM 11246 / JCM 15787 / PB90-1</strain>
    </source>
</reference>
<accession>B1ZRP0</accession>
<gene>
    <name evidence="1" type="ordered locus">Oter_4417</name>
</gene>
<proteinExistence type="predicted"/>
<evidence type="ECO:0000313" key="1">
    <source>
        <dbReference type="EMBL" id="ACB77688.1"/>
    </source>
</evidence>
<evidence type="ECO:0000313" key="2">
    <source>
        <dbReference type="Proteomes" id="UP000007013"/>
    </source>
</evidence>
<dbReference type="Proteomes" id="UP000007013">
    <property type="component" value="Chromosome"/>
</dbReference>
<protein>
    <submittedName>
        <fullName evidence="1">Uncharacterized protein</fullName>
    </submittedName>
</protein>
<dbReference type="AlphaFoldDB" id="B1ZRP0"/>
<name>B1ZRP0_OPITP</name>
<dbReference type="KEGG" id="ote:Oter_4417"/>